<dbReference type="InterPro" id="IPR011990">
    <property type="entry name" value="TPR-like_helical_dom_sf"/>
</dbReference>
<evidence type="ECO:0000256" key="3">
    <source>
        <dbReference type="PROSITE-ProRule" id="PRU00339"/>
    </source>
</evidence>
<organism evidence="4 5">
    <name type="scientific">Silvanigrella paludirubra</name>
    <dbReference type="NCBI Taxonomy" id="2499159"/>
    <lineage>
        <taxon>Bacteria</taxon>
        <taxon>Pseudomonadati</taxon>
        <taxon>Bdellovibrionota</taxon>
        <taxon>Oligoflexia</taxon>
        <taxon>Silvanigrellales</taxon>
        <taxon>Silvanigrellaceae</taxon>
        <taxon>Silvanigrella</taxon>
    </lineage>
</organism>
<sequence length="214" mass="24610">MICASFDRRNFVQNSLNDFRSALFAGDFYLAENIGLVQIQQNGEKADWLNELGILYLMKGDLPEALRFFDRAVASDSNFIEAQFNASIILSDLGFYDEAATRFADACKREGTLLAQKHYDMFLFYQSVRRFSEAEEEIKKAIALYQNTDYIIELARNYLELQKYDEALEQINHILTIDPNHPIAINLKSQCMQSKENFITNPNSAKDMESKLLA</sequence>
<reference evidence="4 5" key="1">
    <citation type="submission" date="2019-10" db="EMBL/GenBank/DDBJ databases">
        <title>New species of Slilvanegrellaceae.</title>
        <authorList>
            <person name="Pitt A."/>
            <person name="Hahn M.W."/>
        </authorList>
    </citation>
    <scope>NUCLEOTIDE SEQUENCE [LARGE SCALE GENOMIC DNA]</scope>
    <source>
        <strain evidence="4 5">SP-Ram-0.45-NSY-1</strain>
    </source>
</reference>
<dbReference type="PANTHER" id="PTHR44943:SF8">
    <property type="entry name" value="TPR REPEAT-CONTAINING PROTEIN MJ0263"/>
    <property type="match status" value="1"/>
</dbReference>
<dbReference type="EMBL" id="WFLM01000001">
    <property type="protein sequence ID" value="KAB8040397.1"/>
    <property type="molecule type" value="Genomic_DNA"/>
</dbReference>
<comment type="caution">
    <text evidence="4">The sequence shown here is derived from an EMBL/GenBank/DDBJ whole genome shotgun (WGS) entry which is preliminary data.</text>
</comment>
<keyword evidence="2 3" id="KW-0802">TPR repeat</keyword>
<evidence type="ECO:0000313" key="4">
    <source>
        <dbReference type="EMBL" id="KAB8040397.1"/>
    </source>
</evidence>
<feature type="repeat" description="TPR" evidence="3">
    <location>
        <begin position="148"/>
        <end position="181"/>
    </location>
</feature>
<proteinExistence type="predicted"/>
<accession>A0A6N6VXF4</accession>
<keyword evidence="5" id="KW-1185">Reference proteome</keyword>
<evidence type="ECO:0000256" key="1">
    <source>
        <dbReference type="ARBA" id="ARBA00022737"/>
    </source>
</evidence>
<keyword evidence="1" id="KW-0677">Repeat</keyword>
<feature type="repeat" description="TPR" evidence="3">
    <location>
        <begin position="46"/>
        <end position="79"/>
    </location>
</feature>
<gene>
    <name evidence="4" type="ORF">GCL60_00335</name>
</gene>
<dbReference type="SUPFAM" id="SSF48452">
    <property type="entry name" value="TPR-like"/>
    <property type="match status" value="1"/>
</dbReference>
<evidence type="ECO:0000256" key="2">
    <source>
        <dbReference type="ARBA" id="ARBA00022803"/>
    </source>
</evidence>
<dbReference type="Pfam" id="PF13432">
    <property type="entry name" value="TPR_16"/>
    <property type="match status" value="1"/>
</dbReference>
<protein>
    <submittedName>
        <fullName evidence="4">Tetratricopeptide repeat protein</fullName>
    </submittedName>
</protein>
<dbReference type="PANTHER" id="PTHR44943">
    <property type="entry name" value="CELLULOSE SYNTHASE OPERON PROTEIN C"/>
    <property type="match status" value="1"/>
</dbReference>
<dbReference type="AlphaFoldDB" id="A0A6N6VXF4"/>
<name>A0A6N6VXF4_9BACT</name>
<dbReference type="Gene3D" id="1.25.40.10">
    <property type="entry name" value="Tetratricopeptide repeat domain"/>
    <property type="match status" value="1"/>
</dbReference>
<dbReference type="InterPro" id="IPR019734">
    <property type="entry name" value="TPR_rpt"/>
</dbReference>
<dbReference type="Proteomes" id="UP000437748">
    <property type="component" value="Unassembled WGS sequence"/>
</dbReference>
<dbReference type="InterPro" id="IPR051685">
    <property type="entry name" value="Ycf3/AcsC/BcsC/TPR_MFPF"/>
</dbReference>
<dbReference type="SMART" id="SM00028">
    <property type="entry name" value="TPR"/>
    <property type="match status" value="2"/>
</dbReference>
<evidence type="ECO:0000313" key="5">
    <source>
        <dbReference type="Proteomes" id="UP000437748"/>
    </source>
</evidence>
<dbReference type="PROSITE" id="PS50005">
    <property type="entry name" value="TPR"/>
    <property type="match status" value="2"/>
</dbReference>
<dbReference type="Pfam" id="PF13181">
    <property type="entry name" value="TPR_8"/>
    <property type="match status" value="1"/>
</dbReference>